<dbReference type="InterPro" id="IPR000467">
    <property type="entry name" value="G_patch_dom"/>
</dbReference>
<evidence type="ECO:0000256" key="1">
    <source>
        <dbReference type="PROSITE-ProRule" id="PRU00023"/>
    </source>
</evidence>
<evidence type="ECO:0000259" key="2">
    <source>
        <dbReference type="PROSITE" id="PS50174"/>
    </source>
</evidence>
<keyword evidence="1" id="KW-0040">ANK repeat</keyword>
<dbReference type="SUPFAM" id="SSF48403">
    <property type="entry name" value="Ankyrin repeat"/>
    <property type="match status" value="1"/>
</dbReference>
<dbReference type="EMBL" id="HAAD01005348">
    <property type="protein sequence ID" value="CDG71580.1"/>
    <property type="molecule type" value="mRNA"/>
</dbReference>
<dbReference type="InterPro" id="IPR039146">
    <property type="entry name" value="GPANK1"/>
</dbReference>
<dbReference type="OrthoDB" id="4735278at2759"/>
<dbReference type="GO" id="GO:0003676">
    <property type="term" value="F:nucleic acid binding"/>
    <property type="evidence" value="ECO:0007669"/>
    <property type="project" value="InterPro"/>
</dbReference>
<feature type="domain" description="G-patch" evidence="2">
    <location>
        <begin position="290"/>
        <end position="336"/>
    </location>
</feature>
<proteinExistence type="evidence at transcript level"/>
<dbReference type="PANTHER" id="PTHR20923:SF1">
    <property type="entry name" value="G PATCH DOMAIN AND ANKYRIN REPEAT-CONTAINING PROTEIN 1"/>
    <property type="match status" value="1"/>
</dbReference>
<dbReference type="PANTHER" id="PTHR20923">
    <property type="entry name" value="BAT4 PROTEIN-RELATED"/>
    <property type="match status" value="1"/>
</dbReference>
<dbReference type="Pfam" id="PF12796">
    <property type="entry name" value="Ank_2"/>
    <property type="match status" value="1"/>
</dbReference>
<dbReference type="Gene3D" id="1.25.40.20">
    <property type="entry name" value="Ankyrin repeat-containing domain"/>
    <property type="match status" value="1"/>
</dbReference>
<reference evidence="3" key="1">
    <citation type="journal article" date="2013" name="Genome Biol. Evol.">
        <title>Punctuated emergences of genetic and phenotypic innovations in eumetazoan, bilaterian, euteleostome, and hominidae ancestors.</title>
        <authorList>
            <person name="Wenger Y."/>
            <person name="Galliot B."/>
        </authorList>
    </citation>
    <scope>NUCLEOTIDE SEQUENCE</scope>
    <source>
        <tissue evidence="3">Whole animals</tissue>
    </source>
</reference>
<dbReference type="SMART" id="SM00248">
    <property type="entry name" value="ANK"/>
    <property type="match status" value="1"/>
</dbReference>
<dbReference type="Pfam" id="PF01585">
    <property type="entry name" value="G-patch"/>
    <property type="match status" value="1"/>
</dbReference>
<gene>
    <name evidence="3" type="primary">GPANK1</name>
</gene>
<evidence type="ECO:0000313" key="3">
    <source>
        <dbReference type="EMBL" id="CDG71580.1"/>
    </source>
</evidence>
<dbReference type="PROSITE" id="PS50088">
    <property type="entry name" value="ANK_REPEAT"/>
    <property type="match status" value="1"/>
</dbReference>
<feature type="repeat" description="ANK" evidence="1">
    <location>
        <begin position="146"/>
        <end position="178"/>
    </location>
</feature>
<protein>
    <submittedName>
        <fullName evidence="3">G patch domain and ankyrin repeats-containing protein 1</fullName>
    </submittedName>
</protein>
<dbReference type="PROSITE" id="PS50174">
    <property type="entry name" value="G_PATCH"/>
    <property type="match status" value="1"/>
</dbReference>
<feature type="non-terminal residue" evidence="3">
    <location>
        <position position="1"/>
    </location>
</feature>
<sequence>LEMLNKNKTNNIDRDSVLHQYQCSFVAPVSSIETKASSDYYKTSSTNITGNEAKEFYENLVKDKSNDKNSKTTCDTTKCHVKVKEEEEEYNFGGNLIPADDTIVRQLVNNLLRASSFGNKNSVVRCVKNIKGYTDFNAILNGQDEFGWNALMCAAAEGHLHIVKYLLKEGCEYKNVTDNSGMDLFELCELKNQFGIYVYLLDNENKYNNCKTNSFNGSIKSSCQTSTSVDCSRNRKKTKMINKDSGETLLKCELCDSSFHQNERIQHESSVMHIFNDNKNVVKNIYGIPDTNIGFQMMLRSGWNSNAGLGPDGCGRRNPVKPVIKQNRHGLGMLKNDNKFCHKTQFSDKKKNLLESSQREKDKKWEMNMRRYMSSDF</sequence>
<organism evidence="3">
    <name type="scientific">Hydra vulgaris</name>
    <name type="common">Hydra</name>
    <name type="synonym">Hydra attenuata</name>
    <dbReference type="NCBI Taxonomy" id="6087"/>
    <lineage>
        <taxon>Eukaryota</taxon>
        <taxon>Metazoa</taxon>
        <taxon>Cnidaria</taxon>
        <taxon>Hydrozoa</taxon>
        <taxon>Hydroidolina</taxon>
        <taxon>Anthoathecata</taxon>
        <taxon>Aplanulata</taxon>
        <taxon>Hydridae</taxon>
        <taxon>Hydra</taxon>
    </lineage>
</organism>
<dbReference type="InterPro" id="IPR002110">
    <property type="entry name" value="Ankyrin_rpt"/>
</dbReference>
<dbReference type="InterPro" id="IPR036770">
    <property type="entry name" value="Ankyrin_rpt-contain_sf"/>
</dbReference>
<accession>T2MI38</accession>
<dbReference type="SMART" id="SM00443">
    <property type="entry name" value="G_patch"/>
    <property type="match status" value="1"/>
</dbReference>
<name>T2MI38_HYDVU</name>
<dbReference type="AlphaFoldDB" id="T2MI38"/>